<dbReference type="InterPro" id="IPR035571">
    <property type="entry name" value="UPF0234-like_C"/>
</dbReference>
<evidence type="ECO:0000256" key="3">
    <source>
        <dbReference type="HAMAP-Rule" id="MF_00632"/>
    </source>
</evidence>
<comment type="caution">
    <text evidence="4">The sequence shown here is derived from an EMBL/GenBank/DDBJ whole genome shotgun (WGS) entry which is preliminary data.</text>
</comment>
<dbReference type="HAMAP" id="MF_00632">
    <property type="entry name" value="UPF0234"/>
    <property type="match status" value="1"/>
</dbReference>
<dbReference type="AlphaFoldDB" id="A0A1F4S2V7"/>
<comment type="similarity">
    <text evidence="2 3">Belongs to the YajQ family.</text>
</comment>
<accession>A0A1F4S2V7</accession>
<evidence type="ECO:0000256" key="2">
    <source>
        <dbReference type="ARBA" id="ARBA00093450"/>
    </source>
</evidence>
<evidence type="ECO:0000313" key="5">
    <source>
        <dbReference type="Proteomes" id="UP000177905"/>
    </source>
</evidence>
<evidence type="ECO:0000313" key="4">
    <source>
        <dbReference type="EMBL" id="OGC14748.1"/>
    </source>
</evidence>
<sequence>MAQDHSFDITSNANLAEVDNAIQMSMKEILNRFDFKGTKSDIKRADTTITVISDDEFKLKNVIQILQNKLVKRGISLKFLDYGKTDQALQGTVRQEIKIKQGISQEQAKEINKLIKEMKLKIQSQIQGDQIRVSAGKIDDLQVVIQKLKQVNLNIELQFANYR</sequence>
<dbReference type="EMBL" id="MEUA01000031">
    <property type="protein sequence ID" value="OGC14748.1"/>
    <property type="molecule type" value="Genomic_DNA"/>
</dbReference>
<dbReference type="PANTHER" id="PTHR30476">
    <property type="entry name" value="UPF0234 PROTEIN YAJQ"/>
    <property type="match status" value="1"/>
</dbReference>
<dbReference type="InterPro" id="IPR035570">
    <property type="entry name" value="UPF0234_N"/>
</dbReference>
<keyword evidence="1 3" id="KW-0547">Nucleotide-binding</keyword>
<dbReference type="Proteomes" id="UP000177905">
    <property type="component" value="Unassembled WGS sequence"/>
</dbReference>
<dbReference type="Gene3D" id="3.30.70.860">
    <property type="match status" value="1"/>
</dbReference>
<dbReference type="CDD" id="cd11740">
    <property type="entry name" value="YajQ_like"/>
    <property type="match status" value="1"/>
</dbReference>
<dbReference type="InterPro" id="IPR036183">
    <property type="entry name" value="YajQ-like_sf"/>
</dbReference>
<protein>
    <recommendedName>
        <fullName evidence="3">Nucleotide-binding protein A2290_08640</fullName>
    </recommendedName>
</protein>
<dbReference type="Pfam" id="PF04461">
    <property type="entry name" value="YajQ"/>
    <property type="match status" value="1"/>
</dbReference>
<reference evidence="4 5" key="1">
    <citation type="journal article" date="2016" name="Nat. Commun.">
        <title>Thousands of microbial genomes shed light on interconnected biogeochemical processes in an aquifer system.</title>
        <authorList>
            <person name="Anantharaman K."/>
            <person name="Brown C.T."/>
            <person name="Hug L.A."/>
            <person name="Sharon I."/>
            <person name="Castelle C.J."/>
            <person name="Probst A.J."/>
            <person name="Thomas B.C."/>
            <person name="Singh A."/>
            <person name="Wilkins M.J."/>
            <person name="Karaoz U."/>
            <person name="Brodie E.L."/>
            <person name="Williams K.H."/>
            <person name="Hubbard S.S."/>
            <person name="Banfield J.F."/>
        </authorList>
    </citation>
    <scope>NUCLEOTIDE SEQUENCE [LARGE SCALE GENOMIC DNA]</scope>
</reference>
<dbReference type="GO" id="GO:0000166">
    <property type="term" value="F:nucleotide binding"/>
    <property type="evidence" value="ECO:0007669"/>
    <property type="project" value="UniProtKB-UniRule"/>
</dbReference>
<evidence type="ECO:0000256" key="1">
    <source>
        <dbReference type="ARBA" id="ARBA00022741"/>
    </source>
</evidence>
<proteinExistence type="inferred from homology"/>
<dbReference type="Gene3D" id="3.30.70.990">
    <property type="entry name" value="YajQ-like, domain 2"/>
    <property type="match status" value="1"/>
</dbReference>
<dbReference type="SUPFAM" id="SSF89963">
    <property type="entry name" value="YajQ-like"/>
    <property type="match status" value="2"/>
</dbReference>
<organism evidence="4 5">
    <name type="scientific">candidate division WOR-1 bacterium RIFOXYB2_FULL_36_35</name>
    <dbReference type="NCBI Taxonomy" id="1802578"/>
    <lineage>
        <taxon>Bacteria</taxon>
        <taxon>Bacillati</taxon>
        <taxon>Saganbacteria</taxon>
    </lineage>
</organism>
<dbReference type="InterPro" id="IPR007551">
    <property type="entry name" value="YajQ/Smlt4090-like"/>
</dbReference>
<gene>
    <name evidence="4" type="ORF">A2290_08640</name>
</gene>
<dbReference type="NCBIfam" id="NF003819">
    <property type="entry name" value="PRK05412.1"/>
    <property type="match status" value="1"/>
</dbReference>
<comment type="function">
    <text evidence="3">Nucleotide-binding protein.</text>
</comment>
<name>A0A1F4S2V7_UNCSA</name>
<dbReference type="GO" id="GO:0005829">
    <property type="term" value="C:cytosol"/>
    <property type="evidence" value="ECO:0007669"/>
    <property type="project" value="TreeGrafter"/>
</dbReference>
<dbReference type="PANTHER" id="PTHR30476:SF0">
    <property type="entry name" value="UPF0234 PROTEIN YAJQ"/>
    <property type="match status" value="1"/>
</dbReference>